<gene>
    <name evidence="1" type="ORF">GWI33_008152</name>
</gene>
<keyword evidence="2" id="KW-1185">Reference proteome</keyword>
<organism evidence="1 2">
    <name type="scientific">Rhynchophorus ferrugineus</name>
    <name type="common">Red palm weevil</name>
    <name type="synonym">Curculio ferrugineus</name>
    <dbReference type="NCBI Taxonomy" id="354439"/>
    <lineage>
        <taxon>Eukaryota</taxon>
        <taxon>Metazoa</taxon>
        <taxon>Ecdysozoa</taxon>
        <taxon>Arthropoda</taxon>
        <taxon>Hexapoda</taxon>
        <taxon>Insecta</taxon>
        <taxon>Pterygota</taxon>
        <taxon>Neoptera</taxon>
        <taxon>Endopterygota</taxon>
        <taxon>Coleoptera</taxon>
        <taxon>Polyphaga</taxon>
        <taxon>Cucujiformia</taxon>
        <taxon>Curculionidae</taxon>
        <taxon>Dryophthorinae</taxon>
        <taxon>Rhynchophorus</taxon>
    </lineage>
</organism>
<accession>A0A834IDA5</accession>
<name>A0A834IDA5_RHYFE</name>
<evidence type="ECO:0000313" key="1">
    <source>
        <dbReference type="EMBL" id="KAF7278634.1"/>
    </source>
</evidence>
<protein>
    <submittedName>
        <fullName evidence="1">Uncharacterized protein</fullName>
    </submittedName>
</protein>
<dbReference type="Proteomes" id="UP000625711">
    <property type="component" value="Unassembled WGS sequence"/>
</dbReference>
<evidence type="ECO:0000313" key="2">
    <source>
        <dbReference type="Proteomes" id="UP000625711"/>
    </source>
</evidence>
<comment type="caution">
    <text evidence="1">The sequence shown here is derived from an EMBL/GenBank/DDBJ whole genome shotgun (WGS) entry which is preliminary data.</text>
</comment>
<reference evidence="1" key="1">
    <citation type="submission" date="2020-08" db="EMBL/GenBank/DDBJ databases">
        <title>Genome sequencing and assembly of the red palm weevil Rhynchophorus ferrugineus.</title>
        <authorList>
            <person name="Dias G.B."/>
            <person name="Bergman C.M."/>
            <person name="Manee M."/>
        </authorList>
    </citation>
    <scope>NUCLEOTIDE SEQUENCE</scope>
    <source>
        <strain evidence="1">AA-2017</strain>
        <tissue evidence="1">Whole larva</tissue>
    </source>
</reference>
<dbReference type="AlphaFoldDB" id="A0A834IDA5"/>
<proteinExistence type="predicted"/>
<sequence length="97" mass="11007">MQGYNIVLISYNFIFDSLGGLPEDYDVHAMVTITNDVIYLDSIMKPSYNNKCRCNIEKERSTENEDNSMATLQQLQKCALNGQRITGSFPMPHSLNP</sequence>
<dbReference type="EMBL" id="JAACXV010000394">
    <property type="protein sequence ID" value="KAF7278634.1"/>
    <property type="molecule type" value="Genomic_DNA"/>
</dbReference>